<dbReference type="Gene3D" id="3.30.200.20">
    <property type="entry name" value="Phosphorylase Kinase, domain 1"/>
    <property type="match status" value="1"/>
</dbReference>
<dbReference type="PANTHER" id="PTHR22984">
    <property type="entry name" value="SERINE/THREONINE-PROTEIN KINASE PIM"/>
    <property type="match status" value="1"/>
</dbReference>
<evidence type="ECO:0000256" key="4">
    <source>
        <dbReference type="ARBA" id="ARBA00022679"/>
    </source>
</evidence>
<keyword evidence="7" id="KW-0067">ATP-binding</keyword>
<dbReference type="InterPro" id="IPR051138">
    <property type="entry name" value="PIM_Ser/Thr_kinase"/>
</dbReference>
<dbReference type="GO" id="GO:0007346">
    <property type="term" value="P:regulation of mitotic cell cycle"/>
    <property type="evidence" value="ECO:0007669"/>
    <property type="project" value="TreeGrafter"/>
</dbReference>
<dbReference type="InterPro" id="IPR008271">
    <property type="entry name" value="Ser/Thr_kinase_AS"/>
</dbReference>
<sequence>KKKVPLGGPVPPTLPTSPPHLPPPSLLHHSSLKRREKPSFNIVRAEHFPSALNSPLKNHVHACNTSSGCQRVSHSAASSQASRKRATVTKVRNKAEQAAILKIMVELQTVPRSSVGASAPIELLDWFDLDQELILVLETPIPCKDLLGYVWDNGASLEEEEAKIILKQLQNSHVFHRDIKPENILLETGSDVPRLRLIDFVVSCCYPHYRYRAGPTTVGQVGAVLFDMLHRNNRFDTTRLLIKQLPFSSSLSQQCKDFLHMCFTEEPAQRPTLEDQARVQQNIRGLQVRRSLSSSKGPSAGSI</sequence>
<evidence type="ECO:0000256" key="2">
    <source>
        <dbReference type="ARBA" id="ARBA00012513"/>
    </source>
</evidence>
<feature type="compositionally biased region" description="Pro residues" evidence="10">
    <location>
        <begin position="8"/>
        <end position="25"/>
    </location>
</feature>
<comment type="catalytic activity">
    <reaction evidence="8">
        <text>L-threonyl-[protein] + ATP = O-phospho-L-threonyl-[protein] + ADP + H(+)</text>
        <dbReference type="Rhea" id="RHEA:46608"/>
        <dbReference type="Rhea" id="RHEA-COMP:11060"/>
        <dbReference type="Rhea" id="RHEA-COMP:11605"/>
        <dbReference type="ChEBI" id="CHEBI:15378"/>
        <dbReference type="ChEBI" id="CHEBI:30013"/>
        <dbReference type="ChEBI" id="CHEBI:30616"/>
        <dbReference type="ChEBI" id="CHEBI:61977"/>
        <dbReference type="ChEBI" id="CHEBI:456216"/>
        <dbReference type="EC" id="2.7.11.1"/>
    </reaction>
</comment>
<dbReference type="PANTHER" id="PTHR22984:SF11">
    <property type="entry name" value="AURORA KINASE-RELATED"/>
    <property type="match status" value="1"/>
</dbReference>
<dbReference type="GO" id="GO:0005737">
    <property type="term" value="C:cytoplasm"/>
    <property type="evidence" value="ECO:0007669"/>
    <property type="project" value="TreeGrafter"/>
</dbReference>
<dbReference type="GO" id="GO:0043066">
    <property type="term" value="P:negative regulation of apoptotic process"/>
    <property type="evidence" value="ECO:0007669"/>
    <property type="project" value="TreeGrafter"/>
</dbReference>
<evidence type="ECO:0000256" key="8">
    <source>
        <dbReference type="ARBA" id="ARBA00047899"/>
    </source>
</evidence>
<evidence type="ECO:0000256" key="6">
    <source>
        <dbReference type="ARBA" id="ARBA00022777"/>
    </source>
</evidence>
<dbReference type="GO" id="GO:0005524">
    <property type="term" value="F:ATP binding"/>
    <property type="evidence" value="ECO:0007669"/>
    <property type="project" value="UniProtKB-KW"/>
</dbReference>
<comment type="catalytic activity">
    <reaction evidence="9">
        <text>L-seryl-[protein] + ATP = O-phospho-L-seryl-[protein] + ADP + H(+)</text>
        <dbReference type="Rhea" id="RHEA:17989"/>
        <dbReference type="Rhea" id="RHEA-COMP:9863"/>
        <dbReference type="Rhea" id="RHEA-COMP:11604"/>
        <dbReference type="ChEBI" id="CHEBI:15378"/>
        <dbReference type="ChEBI" id="CHEBI:29999"/>
        <dbReference type="ChEBI" id="CHEBI:30616"/>
        <dbReference type="ChEBI" id="CHEBI:83421"/>
        <dbReference type="ChEBI" id="CHEBI:456216"/>
        <dbReference type="EC" id="2.7.11.1"/>
    </reaction>
</comment>
<evidence type="ECO:0000256" key="3">
    <source>
        <dbReference type="ARBA" id="ARBA00022527"/>
    </source>
</evidence>
<keyword evidence="6" id="KW-0418">Kinase</keyword>
<dbReference type="InterPro" id="IPR000719">
    <property type="entry name" value="Prot_kinase_dom"/>
</dbReference>
<keyword evidence="4" id="KW-0808">Transferase</keyword>
<evidence type="ECO:0000256" key="1">
    <source>
        <dbReference type="ARBA" id="ARBA00005505"/>
    </source>
</evidence>
<organism evidence="12">
    <name type="scientific">Stegastes partitus</name>
    <name type="common">bicolor damselfish</name>
    <dbReference type="NCBI Taxonomy" id="144197"/>
    <lineage>
        <taxon>Eukaryota</taxon>
        <taxon>Metazoa</taxon>
        <taxon>Chordata</taxon>
        <taxon>Craniata</taxon>
        <taxon>Vertebrata</taxon>
        <taxon>Euteleostomi</taxon>
        <taxon>Actinopterygii</taxon>
        <taxon>Neopterygii</taxon>
        <taxon>Teleostei</taxon>
        <taxon>Neoteleostei</taxon>
        <taxon>Acanthomorphata</taxon>
        <taxon>Ovalentaria</taxon>
        <taxon>Pomacentridae</taxon>
        <taxon>Stegastes</taxon>
    </lineage>
</organism>
<dbReference type="InterPro" id="IPR011009">
    <property type="entry name" value="Kinase-like_dom_sf"/>
</dbReference>
<feature type="region of interest" description="Disordered" evidence="10">
    <location>
        <begin position="1"/>
        <end position="29"/>
    </location>
</feature>
<dbReference type="SUPFAM" id="SSF56112">
    <property type="entry name" value="Protein kinase-like (PK-like)"/>
    <property type="match status" value="1"/>
</dbReference>
<dbReference type="AlphaFoldDB" id="A0A3B5BFT5"/>
<dbReference type="PROSITE" id="PS00108">
    <property type="entry name" value="PROTEIN_KINASE_ST"/>
    <property type="match status" value="1"/>
</dbReference>
<dbReference type="GO" id="GO:0004674">
    <property type="term" value="F:protein serine/threonine kinase activity"/>
    <property type="evidence" value="ECO:0007669"/>
    <property type="project" value="UniProtKB-KW"/>
</dbReference>
<dbReference type="GeneTree" id="ENSGT00950000182996"/>
<evidence type="ECO:0000256" key="5">
    <source>
        <dbReference type="ARBA" id="ARBA00022741"/>
    </source>
</evidence>
<dbReference type="EC" id="2.7.11.1" evidence="2"/>
<evidence type="ECO:0000256" key="10">
    <source>
        <dbReference type="SAM" id="MobiDB-lite"/>
    </source>
</evidence>
<keyword evidence="5" id="KW-0547">Nucleotide-binding</keyword>
<reference evidence="12" key="1">
    <citation type="submission" date="2023-09" db="UniProtKB">
        <authorList>
            <consortium name="Ensembl"/>
        </authorList>
    </citation>
    <scope>IDENTIFICATION</scope>
</reference>
<dbReference type="STRING" id="144197.ENSSPAP00000029414"/>
<protein>
    <recommendedName>
        <fullName evidence="2">non-specific serine/threonine protein kinase</fullName>
        <ecNumber evidence="2">2.7.11.1</ecNumber>
    </recommendedName>
</protein>
<dbReference type="Ensembl" id="ENSSPAT00000029883.1">
    <property type="protein sequence ID" value="ENSSPAP00000029414.1"/>
    <property type="gene ID" value="ENSSPAG00000022111.1"/>
</dbReference>
<proteinExistence type="inferred from homology"/>
<keyword evidence="3" id="KW-0723">Serine/threonine-protein kinase</keyword>
<evidence type="ECO:0000313" key="12">
    <source>
        <dbReference type="Ensembl" id="ENSSPAP00000029414.1"/>
    </source>
</evidence>
<accession>A0A3B5BFT5</accession>
<dbReference type="SMART" id="SM00220">
    <property type="entry name" value="S_TKc"/>
    <property type="match status" value="1"/>
</dbReference>
<dbReference type="Gene3D" id="1.10.510.10">
    <property type="entry name" value="Transferase(Phosphotransferase) domain 1"/>
    <property type="match status" value="1"/>
</dbReference>
<evidence type="ECO:0000256" key="7">
    <source>
        <dbReference type="ARBA" id="ARBA00022840"/>
    </source>
</evidence>
<dbReference type="Pfam" id="PF00069">
    <property type="entry name" value="Pkinase"/>
    <property type="match status" value="1"/>
</dbReference>
<feature type="domain" description="Protein kinase" evidence="11">
    <location>
        <begin position="86"/>
        <end position="279"/>
    </location>
</feature>
<evidence type="ECO:0000256" key="9">
    <source>
        <dbReference type="ARBA" id="ARBA00048679"/>
    </source>
</evidence>
<name>A0A3B5BFT5_9TELE</name>
<evidence type="ECO:0000259" key="11">
    <source>
        <dbReference type="SMART" id="SM00220"/>
    </source>
</evidence>
<comment type="similarity">
    <text evidence="1">Belongs to the protein kinase superfamily. CAMK Ser/Thr protein kinase family. PIM subfamily.</text>
</comment>